<dbReference type="PANTHER" id="PTHR43673:SF3">
    <property type="entry name" value="NAD(P)H NITROREDUCTASE YODC-RELATED"/>
    <property type="match status" value="1"/>
</dbReference>
<dbReference type="EMBL" id="FORR01000004">
    <property type="protein sequence ID" value="SFJ09519.1"/>
    <property type="molecule type" value="Genomic_DNA"/>
</dbReference>
<evidence type="ECO:0000313" key="4">
    <source>
        <dbReference type="EMBL" id="SFJ09519.1"/>
    </source>
</evidence>
<feature type="domain" description="Nitroreductase" evidence="3">
    <location>
        <begin position="14"/>
        <end position="188"/>
    </location>
</feature>
<dbReference type="OrthoDB" id="9782629at2"/>
<dbReference type="RefSeq" id="WP_093228945.1">
    <property type="nucleotide sequence ID" value="NZ_FORR01000004.1"/>
</dbReference>
<comment type="similarity">
    <text evidence="1">Belongs to the nitroreductase family.</text>
</comment>
<dbReference type="CDD" id="cd02137">
    <property type="entry name" value="MhqN-like"/>
    <property type="match status" value="1"/>
</dbReference>
<proteinExistence type="inferred from homology"/>
<sequence>MKVDVSADFMTVVNERHSVRKYDPTVQLSKEELEEIIEIATKAPSSWNLQHWKFLVINDREKKEKLLPIAYHQEQVVQASAVIAVLGDLEAYKNAEPVYDAAIKAGYMKEEVKKIMVEQIAQAYETKPYMARDAAILNASLASMQLMLAAKAKGYDTCAMGGFDPDKLVEAFKIPDRYLPVMLISVGKAAKPAHPTVRFPVEDVTVWNSF</sequence>
<dbReference type="Gene3D" id="3.40.109.10">
    <property type="entry name" value="NADH Oxidase"/>
    <property type="match status" value="1"/>
</dbReference>
<reference evidence="4 5" key="1">
    <citation type="submission" date="2016-10" db="EMBL/GenBank/DDBJ databases">
        <authorList>
            <person name="de Groot N.N."/>
        </authorList>
    </citation>
    <scope>NUCLEOTIDE SEQUENCE [LARGE SCALE GENOMIC DNA]</scope>
    <source>
        <strain evidence="4 5">DSM 44778</strain>
    </source>
</reference>
<keyword evidence="2" id="KW-0560">Oxidoreductase</keyword>
<dbReference type="GO" id="GO:0016491">
    <property type="term" value="F:oxidoreductase activity"/>
    <property type="evidence" value="ECO:0007669"/>
    <property type="project" value="UniProtKB-KW"/>
</dbReference>
<name>A0A1I3NK18_9BACL</name>
<evidence type="ECO:0000256" key="2">
    <source>
        <dbReference type="ARBA" id="ARBA00023002"/>
    </source>
</evidence>
<dbReference type="PANTHER" id="PTHR43673">
    <property type="entry name" value="NAD(P)H NITROREDUCTASE YDGI-RELATED"/>
    <property type="match status" value="1"/>
</dbReference>
<evidence type="ECO:0000256" key="1">
    <source>
        <dbReference type="ARBA" id="ARBA00007118"/>
    </source>
</evidence>
<evidence type="ECO:0000313" key="5">
    <source>
        <dbReference type="Proteomes" id="UP000199545"/>
    </source>
</evidence>
<dbReference type="Proteomes" id="UP000199545">
    <property type="component" value="Unassembled WGS sequence"/>
</dbReference>
<protein>
    <submittedName>
        <fullName evidence="4">Nitroreductase</fullName>
    </submittedName>
</protein>
<accession>A0A1I3NK18</accession>
<dbReference type="InterPro" id="IPR029479">
    <property type="entry name" value="Nitroreductase"/>
</dbReference>
<dbReference type="Pfam" id="PF00881">
    <property type="entry name" value="Nitroreductase"/>
    <property type="match status" value="1"/>
</dbReference>
<dbReference type="InterPro" id="IPR000415">
    <property type="entry name" value="Nitroreductase-like"/>
</dbReference>
<gene>
    <name evidence="4" type="ORF">SAMN05421852_104173</name>
</gene>
<dbReference type="SUPFAM" id="SSF55469">
    <property type="entry name" value="FMN-dependent nitroreductase-like"/>
    <property type="match status" value="1"/>
</dbReference>
<keyword evidence="5" id="KW-1185">Reference proteome</keyword>
<organism evidence="4 5">
    <name type="scientific">Thermoflavimicrobium dichotomicum</name>
    <dbReference type="NCBI Taxonomy" id="46223"/>
    <lineage>
        <taxon>Bacteria</taxon>
        <taxon>Bacillati</taxon>
        <taxon>Bacillota</taxon>
        <taxon>Bacilli</taxon>
        <taxon>Bacillales</taxon>
        <taxon>Thermoactinomycetaceae</taxon>
        <taxon>Thermoflavimicrobium</taxon>
    </lineage>
</organism>
<dbReference type="STRING" id="46223.SAMN05421852_104173"/>
<evidence type="ECO:0000259" key="3">
    <source>
        <dbReference type="Pfam" id="PF00881"/>
    </source>
</evidence>
<dbReference type="AlphaFoldDB" id="A0A1I3NK18"/>